<name>A0AAD2HAA7_9AGAR</name>
<dbReference type="EMBL" id="CAVNYO010000170">
    <property type="protein sequence ID" value="CAK5271366.1"/>
    <property type="molecule type" value="Genomic_DNA"/>
</dbReference>
<evidence type="ECO:0000313" key="2">
    <source>
        <dbReference type="EMBL" id="CAK5271366.1"/>
    </source>
</evidence>
<evidence type="ECO:0000313" key="1">
    <source>
        <dbReference type="EMBL" id="CAK5271072.1"/>
    </source>
</evidence>
<gene>
    <name evidence="1" type="ORF">MYCIT1_LOCUS15959</name>
    <name evidence="2" type="ORF">MYCIT1_LOCUS16357</name>
</gene>
<proteinExistence type="predicted"/>
<evidence type="ECO:0000313" key="3">
    <source>
        <dbReference type="Proteomes" id="UP001295794"/>
    </source>
</evidence>
<sequence length="33" mass="3326">GAGSQGPSSHGCHGSFFFTDIARTRSTAGISDL</sequence>
<feature type="non-terminal residue" evidence="2">
    <location>
        <position position="1"/>
    </location>
</feature>
<dbReference type="EMBL" id="CAVNYO010000169">
    <property type="protein sequence ID" value="CAK5271072.1"/>
    <property type="molecule type" value="Genomic_DNA"/>
</dbReference>
<reference evidence="2" key="1">
    <citation type="submission" date="2023-11" db="EMBL/GenBank/DDBJ databases">
        <authorList>
            <person name="De Vega J J."/>
            <person name="De Vega J J."/>
        </authorList>
    </citation>
    <scope>NUCLEOTIDE SEQUENCE</scope>
</reference>
<protein>
    <submittedName>
        <fullName evidence="2">Uncharacterized protein</fullName>
    </submittedName>
</protein>
<dbReference type="AlphaFoldDB" id="A0AAD2HAA7"/>
<dbReference type="Proteomes" id="UP001295794">
    <property type="component" value="Unassembled WGS sequence"/>
</dbReference>
<comment type="caution">
    <text evidence="2">The sequence shown here is derived from an EMBL/GenBank/DDBJ whole genome shotgun (WGS) entry which is preliminary data.</text>
</comment>
<organism evidence="2 3">
    <name type="scientific">Mycena citricolor</name>
    <dbReference type="NCBI Taxonomy" id="2018698"/>
    <lineage>
        <taxon>Eukaryota</taxon>
        <taxon>Fungi</taxon>
        <taxon>Dikarya</taxon>
        <taxon>Basidiomycota</taxon>
        <taxon>Agaricomycotina</taxon>
        <taxon>Agaricomycetes</taxon>
        <taxon>Agaricomycetidae</taxon>
        <taxon>Agaricales</taxon>
        <taxon>Marasmiineae</taxon>
        <taxon>Mycenaceae</taxon>
        <taxon>Mycena</taxon>
    </lineage>
</organism>
<accession>A0AAD2HAA7</accession>
<keyword evidence="3" id="KW-1185">Reference proteome</keyword>